<protein>
    <recommendedName>
        <fullName evidence="4">YHS domain protein</fullName>
    </recommendedName>
</protein>
<gene>
    <name evidence="2" type="ORF">FF011L_00480</name>
</gene>
<keyword evidence="1" id="KW-0732">Signal</keyword>
<proteinExistence type="predicted"/>
<dbReference type="AlphaFoldDB" id="A0A517M8W9"/>
<evidence type="ECO:0008006" key="4">
    <source>
        <dbReference type="Google" id="ProtNLM"/>
    </source>
</evidence>
<dbReference type="RefSeq" id="WP_145349404.1">
    <property type="nucleotide sequence ID" value="NZ_CP036262.1"/>
</dbReference>
<organism evidence="2 3">
    <name type="scientific">Roseimaritima multifibrata</name>
    <dbReference type="NCBI Taxonomy" id="1930274"/>
    <lineage>
        <taxon>Bacteria</taxon>
        <taxon>Pseudomonadati</taxon>
        <taxon>Planctomycetota</taxon>
        <taxon>Planctomycetia</taxon>
        <taxon>Pirellulales</taxon>
        <taxon>Pirellulaceae</taxon>
        <taxon>Roseimaritima</taxon>
    </lineage>
</organism>
<feature type="signal peptide" evidence="1">
    <location>
        <begin position="1"/>
        <end position="21"/>
    </location>
</feature>
<reference evidence="2 3" key="1">
    <citation type="submission" date="2019-02" db="EMBL/GenBank/DDBJ databases">
        <title>Deep-cultivation of Planctomycetes and their phenomic and genomic characterization uncovers novel biology.</title>
        <authorList>
            <person name="Wiegand S."/>
            <person name="Jogler M."/>
            <person name="Boedeker C."/>
            <person name="Pinto D."/>
            <person name="Vollmers J."/>
            <person name="Rivas-Marin E."/>
            <person name="Kohn T."/>
            <person name="Peeters S.H."/>
            <person name="Heuer A."/>
            <person name="Rast P."/>
            <person name="Oberbeckmann S."/>
            <person name="Bunk B."/>
            <person name="Jeske O."/>
            <person name="Meyerdierks A."/>
            <person name="Storesund J.E."/>
            <person name="Kallscheuer N."/>
            <person name="Luecker S."/>
            <person name="Lage O.M."/>
            <person name="Pohl T."/>
            <person name="Merkel B.J."/>
            <person name="Hornburger P."/>
            <person name="Mueller R.-W."/>
            <person name="Bruemmer F."/>
            <person name="Labrenz M."/>
            <person name="Spormann A.M."/>
            <person name="Op den Camp H."/>
            <person name="Overmann J."/>
            <person name="Amann R."/>
            <person name="Jetten M.S.M."/>
            <person name="Mascher T."/>
            <person name="Medema M.H."/>
            <person name="Devos D.P."/>
            <person name="Kaster A.-K."/>
            <person name="Ovreas L."/>
            <person name="Rohde M."/>
            <person name="Galperin M.Y."/>
            <person name="Jogler C."/>
        </authorList>
    </citation>
    <scope>NUCLEOTIDE SEQUENCE [LARGE SCALE GENOMIC DNA]</scope>
    <source>
        <strain evidence="2 3">FF011L</strain>
    </source>
</reference>
<feature type="chain" id="PRO_5022049344" description="YHS domain protein" evidence="1">
    <location>
        <begin position="22"/>
        <end position="151"/>
    </location>
</feature>
<dbReference type="EMBL" id="CP036262">
    <property type="protein sequence ID" value="QDS91319.1"/>
    <property type="molecule type" value="Genomic_DNA"/>
</dbReference>
<name>A0A517M8W9_9BACT</name>
<dbReference type="KEGG" id="rml:FF011L_00480"/>
<keyword evidence="3" id="KW-1185">Reference proteome</keyword>
<evidence type="ECO:0000313" key="3">
    <source>
        <dbReference type="Proteomes" id="UP000320672"/>
    </source>
</evidence>
<dbReference type="OrthoDB" id="9815497at2"/>
<evidence type="ECO:0000313" key="2">
    <source>
        <dbReference type="EMBL" id="QDS91319.1"/>
    </source>
</evidence>
<sequence length="151" mass="16096" precursor="true">MRKILSSMFAVAIVASATVWATEPNLEGVKCVVAPKAASADKSAEYKEGHVYFCCGGCASKFAANTEEFAPKANHQLVSTKQYEQKACPFSGQPVTADKSVKVANVEVGFCCGGCLKKASSEEGDKQIAMLFGDKTFVKGFQVKKEKPAVQ</sequence>
<dbReference type="Proteomes" id="UP000320672">
    <property type="component" value="Chromosome"/>
</dbReference>
<accession>A0A517M8W9</accession>
<evidence type="ECO:0000256" key="1">
    <source>
        <dbReference type="SAM" id="SignalP"/>
    </source>
</evidence>